<sequence length="436" mass="50336">MKHKTNISDTSIDSAGIPTDYRQAVAELIWNGFDAKATEVHIRFETNAIDSISQLVISDNGEGIDYESLQETFGAFLDSRKRQVRQRSSYTRGRKGKGRFAFSAFAHSAQWHTVYKREGKYLGYDIFIKSNNKDEYEEDNRHLSRKRATGTDLVLTELYGVSAYSFSGAEFLDFLAKEFGWFLLLNRKHRFSIRINGIPLSYDYLIADSDSRDFRVQYREQEAGFTLHYVRWKENIGDKYYYYFLNEDRKECAKQLSSHNNNAVAFHHSLFIESPYFDNFQLHEGDQNTTLFGKNQHDPLFKKLMKELSTYLETRHKNFIRETSAASLLSRFEQEGLFPPVDGRRQAAEQPALAGLVKELYCLQPRIFKGLKPEQARMMLGMMDVLLRSGMAPRIAELVSGILPLEPEEQQALRELLEGNNTGTRATVVPMLDIDR</sequence>
<gene>
    <name evidence="1" type="ORF">B0I18_107135</name>
</gene>
<evidence type="ECO:0000313" key="2">
    <source>
        <dbReference type="Proteomes" id="UP000240572"/>
    </source>
</evidence>
<comment type="caution">
    <text evidence="1">The sequence shown here is derived from an EMBL/GenBank/DDBJ whole genome shotgun (WGS) entry which is preliminary data.</text>
</comment>
<dbReference type="RefSeq" id="WP_106524003.1">
    <property type="nucleotide sequence ID" value="NZ_PYGD01000007.1"/>
</dbReference>
<dbReference type="Gene3D" id="3.30.565.10">
    <property type="entry name" value="Histidine kinase-like ATPase, C-terminal domain"/>
    <property type="match status" value="1"/>
</dbReference>
<keyword evidence="1" id="KW-0808">Transferase</keyword>
<organism evidence="1 2">
    <name type="scientific">Taibaiella chishuiensis</name>
    <dbReference type="NCBI Taxonomy" id="1434707"/>
    <lineage>
        <taxon>Bacteria</taxon>
        <taxon>Pseudomonadati</taxon>
        <taxon>Bacteroidota</taxon>
        <taxon>Chitinophagia</taxon>
        <taxon>Chitinophagales</taxon>
        <taxon>Chitinophagaceae</taxon>
        <taxon>Taibaiella</taxon>
    </lineage>
</organism>
<dbReference type="OrthoDB" id="8765545at2"/>
<dbReference type="InterPro" id="IPR036890">
    <property type="entry name" value="HATPase_C_sf"/>
</dbReference>
<accession>A0A2P8D0I1</accession>
<reference evidence="1 2" key="1">
    <citation type="submission" date="2018-03" db="EMBL/GenBank/DDBJ databases">
        <title>Genomic Encyclopedia of Type Strains, Phase III (KMG-III): the genomes of soil and plant-associated and newly described type strains.</title>
        <authorList>
            <person name="Whitman W."/>
        </authorList>
    </citation>
    <scope>NUCLEOTIDE SEQUENCE [LARGE SCALE GENOMIC DNA]</scope>
    <source>
        <strain evidence="1 2">CGMCC 1.12700</strain>
    </source>
</reference>
<keyword evidence="1" id="KW-0418">Kinase</keyword>
<dbReference type="GO" id="GO:0016301">
    <property type="term" value="F:kinase activity"/>
    <property type="evidence" value="ECO:0007669"/>
    <property type="project" value="UniProtKB-KW"/>
</dbReference>
<dbReference type="Proteomes" id="UP000240572">
    <property type="component" value="Unassembled WGS sequence"/>
</dbReference>
<evidence type="ECO:0000313" key="1">
    <source>
        <dbReference type="EMBL" id="PSK90725.1"/>
    </source>
</evidence>
<proteinExistence type="predicted"/>
<dbReference type="AlphaFoldDB" id="A0A2P8D0I1"/>
<dbReference type="Pfam" id="PF13589">
    <property type="entry name" value="HATPase_c_3"/>
    <property type="match status" value="1"/>
</dbReference>
<dbReference type="EMBL" id="PYGD01000007">
    <property type="protein sequence ID" value="PSK90725.1"/>
    <property type="molecule type" value="Genomic_DNA"/>
</dbReference>
<dbReference type="SUPFAM" id="SSF55874">
    <property type="entry name" value="ATPase domain of HSP90 chaperone/DNA topoisomerase II/histidine kinase"/>
    <property type="match status" value="1"/>
</dbReference>
<keyword evidence="2" id="KW-1185">Reference proteome</keyword>
<protein>
    <submittedName>
        <fullName evidence="1">Histidine kinase/DNA gyrase B/HSP90-like ATPase</fullName>
    </submittedName>
</protein>
<name>A0A2P8D0I1_9BACT</name>